<feature type="compositionally biased region" description="Gly residues" evidence="1">
    <location>
        <begin position="346"/>
        <end position="399"/>
    </location>
</feature>
<feature type="signal peptide" evidence="2">
    <location>
        <begin position="1"/>
        <end position="23"/>
    </location>
</feature>
<dbReference type="RefSeq" id="WP_059203286.1">
    <property type="nucleotide sequence ID" value="NZ_KQ948779.1"/>
</dbReference>
<feature type="region of interest" description="Disordered" evidence="1">
    <location>
        <begin position="26"/>
        <end position="129"/>
    </location>
</feature>
<accession>A0A101SNF2</accession>
<reference evidence="3 4" key="1">
    <citation type="submission" date="2015-10" db="EMBL/GenBank/DDBJ databases">
        <title>Draft genome sequence of Streptomyces griseoruber DSM 40281, type strain for the species Streptomyces griseoruber.</title>
        <authorList>
            <person name="Ruckert C."/>
            <person name="Winkler A."/>
            <person name="Kalinowski J."/>
            <person name="Kampfer P."/>
            <person name="Glaeser S."/>
        </authorList>
    </citation>
    <scope>NUCLEOTIDE SEQUENCE [LARGE SCALE GENOMIC DNA]</scope>
    <source>
        <strain evidence="3 4">DSM 40281</strain>
    </source>
</reference>
<name>A0A101SNF2_9ACTN</name>
<evidence type="ECO:0000313" key="4">
    <source>
        <dbReference type="Proteomes" id="UP000052982"/>
    </source>
</evidence>
<gene>
    <name evidence="3" type="ORF">AQJ64_34715</name>
</gene>
<feature type="chain" id="PRO_5007106390" evidence="2">
    <location>
        <begin position="24"/>
        <end position="447"/>
    </location>
</feature>
<feature type="region of interest" description="Disordered" evidence="1">
    <location>
        <begin position="330"/>
        <end position="447"/>
    </location>
</feature>
<feature type="compositionally biased region" description="Pro residues" evidence="1">
    <location>
        <begin position="434"/>
        <end position="447"/>
    </location>
</feature>
<feature type="compositionally biased region" description="Low complexity" evidence="1">
    <location>
        <begin position="400"/>
        <end position="414"/>
    </location>
</feature>
<sequence>MAVSLGTRVSALLFVGAIAVATAAVTDPGGSAPRGGAGTNLSGGTAGGPDGVMSGGPVAEVPPASPSPGPSALGSGGAEADTSAPRAPGVSRTPSPSGPTTAAPAAPAWLPPGPVSPDTDHRPDPDSVYDLLRSPDRCRDALAQIPRASVGDDWKVLRGLAHACLAVQGRESGGWAAAERDRAALTGVLNTCKGRAAERVLAGLLAFHRSRPSATARLTAAPVTAAPACAYAIASVDVGGDGEARPGDPIRIELRGTYFDHAELLREGTVLVGGRPAAGPLHAVAQSGDGLVLAAVVPDLGLGAAQGSVGVTVSVRYATTEAVKVNAFRVPGPEVSGPTQNPGASGSPGGPGGSGGPGGPGWSGGPGGPGGGGPGGSGAADSGGTGLVGPSGSGSGPAGLLGASGSAAGLAGSAAERDAPVAVISAFDGLRSPGPRPWPLSIPGPRP</sequence>
<feature type="compositionally biased region" description="Gly residues" evidence="1">
    <location>
        <begin position="44"/>
        <end position="54"/>
    </location>
</feature>
<dbReference type="EMBL" id="LMWW01000062">
    <property type="protein sequence ID" value="KUN77167.1"/>
    <property type="molecule type" value="Genomic_DNA"/>
</dbReference>
<feature type="compositionally biased region" description="Low complexity" evidence="1">
    <location>
        <begin position="88"/>
        <end position="108"/>
    </location>
</feature>
<comment type="caution">
    <text evidence="3">The sequence shown here is derived from an EMBL/GenBank/DDBJ whole genome shotgun (WGS) entry which is preliminary data.</text>
</comment>
<evidence type="ECO:0000256" key="2">
    <source>
        <dbReference type="SAM" id="SignalP"/>
    </source>
</evidence>
<dbReference type="AlphaFoldDB" id="A0A101SNF2"/>
<keyword evidence="4" id="KW-1185">Reference proteome</keyword>
<evidence type="ECO:0000313" key="3">
    <source>
        <dbReference type="EMBL" id="KUN77167.1"/>
    </source>
</evidence>
<dbReference type="STRING" id="1943.AQJ64_34715"/>
<proteinExistence type="predicted"/>
<organism evidence="3 4">
    <name type="scientific">Streptomyces griseoruber</name>
    <dbReference type="NCBI Taxonomy" id="1943"/>
    <lineage>
        <taxon>Bacteria</taxon>
        <taxon>Bacillati</taxon>
        <taxon>Actinomycetota</taxon>
        <taxon>Actinomycetes</taxon>
        <taxon>Kitasatosporales</taxon>
        <taxon>Streptomycetaceae</taxon>
        <taxon>Streptomyces</taxon>
    </lineage>
</organism>
<protein>
    <submittedName>
        <fullName evidence="3">Uncharacterized protein</fullName>
    </submittedName>
</protein>
<keyword evidence="2" id="KW-0732">Signal</keyword>
<evidence type="ECO:0000256" key="1">
    <source>
        <dbReference type="SAM" id="MobiDB-lite"/>
    </source>
</evidence>
<dbReference type="Proteomes" id="UP000052982">
    <property type="component" value="Unassembled WGS sequence"/>
</dbReference>